<dbReference type="Proteomes" id="UP000824087">
    <property type="component" value="Unassembled WGS sequence"/>
</dbReference>
<accession>A0A9D1HU95</accession>
<reference evidence="2" key="2">
    <citation type="journal article" date="2021" name="PeerJ">
        <title>Extensive microbial diversity within the chicken gut microbiome revealed by metagenomics and culture.</title>
        <authorList>
            <person name="Gilroy R."/>
            <person name="Ravi A."/>
            <person name="Getino M."/>
            <person name="Pursley I."/>
            <person name="Horton D.L."/>
            <person name="Alikhan N.F."/>
            <person name="Baker D."/>
            <person name="Gharbi K."/>
            <person name="Hall N."/>
            <person name="Watson M."/>
            <person name="Adriaenssens E.M."/>
            <person name="Foster-Nyarko E."/>
            <person name="Jarju S."/>
            <person name="Secka A."/>
            <person name="Antonio M."/>
            <person name="Oren A."/>
            <person name="Chaudhuri R.R."/>
            <person name="La Ragione R."/>
            <person name="Hildebrand F."/>
            <person name="Pallen M.J."/>
        </authorList>
    </citation>
    <scope>NUCLEOTIDE SEQUENCE</scope>
    <source>
        <strain evidence="2">CHK197-8231</strain>
    </source>
</reference>
<evidence type="ECO:0000313" key="3">
    <source>
        <dbReference type="Proteomes" id="UP000824087"/>
    </source>
</evidence>
<protein>
    <submittedName>
        <fullName evidence="2">Uncharacterized protein</fullName>
    </submittedName>
</protein>
<reference evidence="2" key="1">
    <citation type="submission" date="2020-10" db="EMBL/GenBank/DDBJ databases">
        <authorList>
            <person name="Gilroy R."/>
        </authorList>
    </citation>
    <scope>NUCLEOTIDE SEQUENCE</scope>
    <source>
        <strain evidence="2">CHK197-8231</strain>
    </source>
</reference>
<name>A0A9D1HU95_9BACT</name>
<comment type="caution">
    <text evidence="2">The sequence shown here is derived from an EMBL/GenBank/DDBJ whole genome shotgun (WGS) entry which is preliminary data.</text>
</comment>
<gene>
    <name evidence="2" type="ORF">IAD49_03635</name>
</gene>
<evidence type="ECO:0000256" key="1">
    <source>
        <dbReference type="SAM" id="Coils"/>
    </source>
</evidence>
<feature type="coiled-coil region" evidence="1">
    <location>
        <begin position="6"/>
        <end position="48"/>
    </location>
</feature>
<dbReference type="AlphaFoldDB" id="A0A9D1HU95"/>
<keyword evidence="1" id="KW-0175">Coiled coil</keyword>
<sequence>MEKEELESLKKENDKLEYDLVSKQNIYIEQLQNKIKELENKLDIQTICGYPVEDVIKILSAIDIERKYDIRFTMDNLQKFIELYQKEQTEMLKEAFSKINYEWPPGGKEIKIQPFNNSGVKDFRKIEDTNE</sequence>
<organism evidence="2 3">
    <name type="scientific">Candidatus Fimihabitans intestinipullorum</name>
    <dbReference type="NCBI Taxonomy" id="2840820"/>
    <lineage>
        <taxon>Bacteria</taxon>
        <taxon>Bacillati</taxon>
        <taxon>Mycoplasmatota</taxon>
        <taxon>Mycoplasmatota incertae sedis</taxon>
        <taxon>Candidatus Fimihabitans</taxon>
    </lineage>
</organism>
<evidence type="ECO:0000313" key="2">
    <source>
        <dbReference type="EMBL" id="HIU22654.1"/>
    </source>
</evidence>
<dbReference type="EMBL" id="DVML01000022">
    <property type="protein sequence ID" value="HIU22654.1"/>
    <property type="molecule type" value="Genomic_DNA"/>
</dbReference>
<proteinExistence type="predicted"/>